<comment type="caution">
    <text evidence="5">The sequence shown here is derived from an EMBL/GenBank/DDBJ whole genome shotgun (WGS) entry which is preliminary data.</text>
</comment>
<accession>A0A9P8M3P0</accession>
<evidence type="ECO:0000313" key="6">
    <source>
        <dbReference type="Proteomes" id="UP000764110"/>
    </source>
</evidence>
<dbReference type="Pfam" id="PF05721">
    <property type="entry name" value="PhyH"/>
    <property type="match status" value="1"/>
</dbReference>
<dbReference type="AlphaFoldDB" id="A0A9P8M3P0"/>
<keyword evidence="6" id="KW-1185">Reference proteome</keyword>
<dbReference type="GO" id="GO:0046872">
    <property type="term" value="F:metal ion binding"/>
    <property type="evidence" value="ECO:0007669"/>
    <property type="project" value="UniProtKB-KW"/>
</dbReference>
<keyword evidence="4" id="KW-0408">Iron</keyword>
<keyword evidence="3" id="KW-0479">Metal-binding</keyword>
<comment type="cofactor">
    <cofactor evidence="1">
        <name>Fe cation</name>
        <dbReference type="ChEBI" id="CHEBI:24875"/>
    </cofactor>
</comment>
<dbReference type="EMBL" id="JACEFI010000022">
    <property type="protein sequence ID" value="KAH0593198.1"/>
    <property type="molecule type" value="Genomic_DNA"/>
</dbReference>
<evidence type="ECO:0000256" key="1">
    <source>
        <dbReference type="ARBA" id="ARBA00001962"/>
    </source>
</evidence>
<evidence type="ECO:0000256" key="3">
    <source>
        <dbReference type="ARBA" id="ARBA00022723"/>
    </source>
</evidence>
<reference evidence="5 6" key="1">
    <citation type="submission" date="2020-07" db="EMBL/GenBank/DDBJ databases">
        <title>Metarhizium humberi genome.</title>
        <authorList>
            <person name="Lysoe E."/>
        </authorList>
    </citation>
    <scope>NUCLEOTIDE SEQUENCE [LARGE SCALE GENOMIC DNA]</scope>
    <source>
        <strain evidence="5 6">ESALQ1638</strain>
    </source>
</reference>
<dbReference type="InterPro" id="IPR008775">
    <property type="entry name" value="Phytyl_CoA_dOase-like"/>
</dbReference>
<dbReference type="Proteomes" id="UP000764110">
    <property type="component" value="Unassembled WGS sequence"/>
</dbReference>
<evidence type="ECO:0008006" key="7">
    <source>
        <dbReference type="Google" id="ProtNLM"/>
    </source>
</evidence>
<dbReference type="Gene3D" id="2.60.120.620">
    <property type="entry name" value="q2cbj1_9rhob like domain"/>
    <property type="match status" value="1"/>
</dbReference>
<dbReference type="PANTHER" id="PTHR20883">
    <property type="entry name" value="PHYTANOYL-COA DIOXYGENASE DOMAIN CONTAINING 1"/>
    <property type="match status" value="1"/>
</dbReference>
<dbReference type="PANTHER" id="PTHR20883:SF15">
    <property type="entry name" value="PHYTANOYL-COA DIOXYGENASE DOMAIN-CONTAINING PROTEIN 1"/>
    <property type="match status" value="1"/>
</dbReference>
<sequence length="292" mass="32192">MTISMPPQPRDSHPRIPANAGADAIVQTLKDDGFVIIEGFISPEQAGRLNEEVDGHMETHPYITKPVGKAMFGGLNKRRANLPEISKTFREDILNHELLHAIGETIFGPVHEGNYWIGAAGVLDRCPGTGQQLWHRDGSVTSLHPLVHDRAPLMMITFLVALSQTTKENGATLFCPGSHKWDIAQSEPVSEEPIVAELRPGDACLLSWNTVHAGGSNQTAHVRRAMALSLQSTTMTPIESSLIIPRPVVESMTQRAQRLVAWRSAKYLWRAHYDDLEDHLGLKSEQPLEGDA</sequence>
<evidence type="ECO:0000256" key="4">
    <source>
        <dbReference type="ARBA" id="ARBA00023004"/>
    </source>
</evidence>
<dbReference type="SUPFAM" id="SSF51197">
    <property type="entry name" value="Clavaminate synthase-like"/>
    <property type="match status" value="1"/>
</dbReference>
<gene>
    <name evidence="5" type="ORF">MHUMG1_08920</name>
</gene>
<evidence type="ECO:0000256" key="2">
    <source>
        <dbReference type="ARBA" id="ARBA00005830"/>
    </source>
</evidence>
<evidence type="ECO:0000313" key="5">
    <source>
        <dbReference type="EMBL" id="KAH0593198.1"/>
    </source>
</evidence>
<comment type="similarity">
    <text evidence="2">Belongs to the PhyH family.</text>
</comment>
<proteinExistence type="inferred from homology"/>
<name>A0A9P8M3P0_9HYPO</name>
<protein>
    <recommendedName>
        <fullName evidence="7">Phytanoyl-CoA dioxygenase</fullName>
    </recommendedName>
</protein>
<organism evidence="5 6">
    <name type="scientific">Metarhizium humberi</name>
    <dbReference type="NCBI Taxonomy" id="2596975"/>
    <lineage>
        <taxon>Eukaryota</taxon>
        <taxon>Fungi</taxon>
        <taxon>Dikarya</taxon>
        <taxon>Ascomycota</taxon>
        <taxon>Pezizomycotina</taxon>
        <taxon>Sordariomycetes</taxon>
        <taxon>Hypocreomycetidae</taxon>
        <taxon>Hypocreales</taxon>
        <taxon>Clavicipitaceae</taxon>
        <taxon>Metarhizium</taxon>
    </lineage>
</organism>